<evidence type="ECO:0000256" key="5">
    <source>
        <dbReference type="ARBA" id="ARBA00022645"/>
    </source>
</evidence>
<dbReference type="Pfam" id="PF00768">
    <property type="entry name" value="Peptidase_S11"/>
    <property type="match status" value="1"/>
</dbReference>
<evidence type="ECO:0000256" key="8">
    <source>
        <dbReference type="ARBA" id="ARBA00022801"/>
    </source>
</evidence>
<evidence type="ECO:0000256" key="7">
    <source>
        <dbReference type="ARBA" id="ARBA00022729"/>
    </source>
</evidence>
<dbReference type="InterPro" id="IPR012907">
    <property type="entry name" value="Peptidase_S11_C"/>
</dbReference>
<accession>A0A424YFL1</accession>
<dbReference type="InterPro" id="IPR018044">
    <property type="entry name" value="Peptidase_S11"/>
</dbReference>
<protein>
    <recommendedName>
        <fullName evidence="4">serine-type D-Ala-D-Ala carboxypeptidase</fullName>
        <ecNumber evidence="4">3.4.16.4</ecNumber>
    </recommendedName>
</protein>
<evidence type="ECO:0000256" key="1">
    <source>
        <dbReference type="ARBA" id="ARBA00003217"/>
    </source>
</evidence>
<name>A0A424YFL1_9FIRM</name>
<dbReference type="Gene3D" id="2.60.410.10">
    <property type="entry name" value="D-Ala-D-Ala carboxypeptidase, C-terminal domain"/>
    <property type="match status" value="1"/>
</dbReference>
<dbReference type="SMART" id="SM00936">
    <property type="entry name" value="PBP5_C"/>
    <property type="match status" value="1"/>
</dbReference>
<comment type="catalytic activity">
    <reaction evidence="12">
        <text>Preferential cleavage: (Ac)2-L-Lys-D-Ala-|-D-Ala. Also transpeptidation of peptidyl-alanyl moieties that are N-acyl substituents of D-alanine.</text>
        <dbReference type="EC" id="3.4.16.4"/>
    </reaction>
</comment>
<dbReference type="PRINTS" id="PR00725">
    <property type="entry name" value="DADACBPTASE1"/>
</dbReference>
<dbReference type="GO" id="GO:0008360">
    <property type="term" value="P:regulation of cell shape"/>
    <property type="evidence" value="ECO:0007669"/>
    <property type="project" value="UniProtKB-KW"/>
</dbReference>
<dbReference type="GO" id="GO:0006508">
    <property type="term" value="P:proteolysis"/>
    <property type="evidence" value="ECO:0007669"/>
    <property type="project" value="UniProtKB-KW"/>
</dbReference>
<dbReference type="SUPFAM" id="SSF69189">
    <property type="entry name" value="Penicillin-binding protein associated domain"/>
    <property type="match status" value="1"/>
</dbReference>
<evidence type="ECO:0000256" key="12">
    <source>
        <dbReference type="ARBA" id="ARBA00034000"/>
    </source>
</evidence>
<evidence type="ECO:0000313" key="18">
    <source>
        <dbReference type="Proteomes" id="UP000285138"/>
    </source>
</evidence>
<dbReference type="GO" id="GO:0071555">
    <property type="term" value="P:cell wall organization"/>
    <property type="evidence" value="ECO:0007669"/>
    <property type="project" value="UniProtKB-KW"/>
</dbReference>
<dbReference type="SUPFAM" id="SSF56601">
    <property type="entry name" value="beta-lactamase/transpeptidase-like"/>
    <property type="match status" value="1"/>
</dbReference>
<reference evidence="17 18" key="1">
    <citation type="submission" date="2018-08" db="EMBL/GenBank/DDBJ databases">
        <title>The metabolism and importance of syntrophic acetate oxidation coupled to methane or sulfide production in haloalkaline environments.</title>
        <authorList>
            <person name="Timmers P.H.A."/>
            <person name="Vavourakis C.D."/>
            <person name="Sorokin D.Y."/>
            <person name="Sinninghe Damste J.S."/>
            <person name="Muyzer G."/>
            <person name="Stams A.J.M."/>
            <person name="Plugge C.M."/>
        </authorList>
    </citation>
    <scope>NUCLEOTIDE SEQUENCE [LARGE SCALE GENOMIC DNA]</scope>
    <source>
        <strain evidence="17">MSAO_Bac1</strain>
    </source>
</reference>
<dbReference type="PANTHER" id="PTHR21581">
    <property type="entry name" value="D-ALANYL-D-ALANINE CARBOXYPEPTIDASE"/>
    <property type="match status" value="1"/>
</dbReference>
<keyword evidence="6" id="KW-0645">Protease</keyword>
<dbReference type="AlphaFoldDB" id="A0A424YFL1"/>
<dbReference type="InterPro" id="IPR001967">
    <property type="entry name" value="Peptidase_S11_N"/>
</dbReference>
<feature type="binding site" evidence="14">
    <location>
        <position position="222"/>
    </location>
    <ligand>
        <name>substrate</name>
    </ligand>
</feature>
<keyword evidence="9" id="KW-0133">Cell shape</keyword>
<evidence type="ECO:0000256" key="15">
    <source>
        <dbReference type="RuleBase" id="RU004016"/>
    </source>
</evidence>
<dbReference type="GO" id="GO:0009002">
    <property type="term" value="F:serine-type D-Ala-D-Ala carboxypeptidase activity"/>
    <property type="evidence" value="ECO:0007669"/>
    <property type="project" value="UniProtKB-EC"/>
</dbReference>
<feature type="active site" description="Proton acceptor" evidence="13">
    <location>
        <position position="63"/>
    </location>
</feature>
<comment type="caution">
    <text evidence="17">The sequence shown here is derived from an EMBL/GenBank/DDBJ whole genome shotgun (WGS) entry which is preliminary data.</text>
</comment>
<dbReference type="Proteomes" id="UP000285138">
    <property type="component" value="Unassembled WGS sequence"/>
</dbReference>
<dbReference type="UniPathway" id="UPA00219"/>
<evidence type="ECO:0000313" key="17">
    <source>
        <dbReference type="EMBL" id="RQD76582.1"/>
    </source>
</evidence>
<keyword evidence="11" id="KW-0961">Cell wall biogenesis/degradation</keyword>
<gene>
    <name evidence="17" type="ORF">D5R97_04145</name>
</gene>
<evidence type="ECO:0000259" key="16">
    <source>
        <dbReference type="SMART" id="SM00936"/>
    </source>
</evidence>
<evidence type="ECO:0000256" key="11">
    <source>
        <dbReference type="ARBA" id="ARBA00023316"/>
    </source>
</evidence>
<evidence type="ECO:0000256" key="13">
    <source>
        <dbReference type="PIRSR" id="PIRSR618044-1"/>
    </source>
</evidence>
<proteinExistence type="inferred from homology"/>
<feature type="active site" description="Acyl-ester intermediate" evidence="13">
    <location>
        <position position="60"/>
    </location>
</feature>
<dbReference type="EC" id="3.4.16.4" evidence="4"/>
<organism evidence="17 18">
    <name type="scientific">Candidatus Syntrophonatronum acetioxidans</name>
    <dbReference type="NCBI Taxonomy" id="1795816"/>
    <lineage>
        <taxon>Bacteria</taxon>
        <taxon>Bacillati</taxon>
        <taxon>Bacillota</taxon>
        <taxon>Clostridia</taxon>
        <taxon>Eubacteriales</taxon>
        <taxon>Syntrophomonadaceae</taxon>
        <taxon>Candidatus Syntrophonatronum</taxon>
    </lineage>
</organism>
<evidence type="ECO:0000256" key="9">
    <source>
        <dbReference type="ARBA" id="ARBA00022960"/>
    </source>
</evidence>
<dbReference type="InterPro" id="IPR012338">
    <property type="entry name" value="Beta-lactam/transpept-like"/>
</dbReference>
<evidence type="ECO:0000256" key="10">
    <source>
        <dbReference type="ARBA" id="ARBA00022984"/>
    </source>
</evidence>
<dbReference type="Gene3D" id="3.40.710.10">
    <property type="entry name" value="DD-peptidase/beta-lactamase superfamily"/>
    <property type="match status" value="1"/>
</dbReference>
<dbReference type="InterPro" id="IPR015956">
    <property type="entry name" value="Peniciliin-bd_prot_C_sf"/>
</dbReference>
<evidence type="ECO:0000256" key="2">
    <source>
        <dbReference type="ARBA" id="ARBA00004752"/>
    </source>
</evidence>
<feature type="domain" description="Peptidase S11 D-Ala-D-Ala carboxypeptidase A C-terminal" evidence="16">
    <location>
        <begin position="269"/>
        <end position="359"/>
    </location>
</feature>
<dbReference type="PANTHER" id="PTHR21581:SF33">
    <property type="entry name" value="D-ALANYL-D-ALANINE CARBOXYPEPTIDASE DACB"/>
    <property type="match status" value="1"/>
</dbReference>
<comment type="similarity">
    <text evidence="3 15">Belongs to the peptidase S11 family.</text>
</comment>
<dbReference type="Pfam" id="PF07943">
    <property type="entry name" value="PBP5_C"/>
    <property type="match status" value="1"/>
</dbReference>
<comment type="pathway">
    <text evidence="2">Cell wall biogenesis; peptidoglycan biosynthesis.</text>
</comment>
<keyword evidence="7" id="KW-0732">Signal</keyword>
<dbReference type="EMBL" id="QZAA01000112">
    <property type="protein sequence ID" value="RQD76582.1"/>
    <property type="molecule type" value="Genomic_DNA"/>
</dbReference>
<comment type="function">
    <text evidence="1">Removes C-terminal D-alanyl residues from sugar-peptide cell wall precursors.</text>
</comment>
<evidence type="ECO:0000256" key="14">
    <source>
        <dbReference type="PIRSR" id="PIRSR618044-2"/>
    </source>
</evidence>
<keyword evidence="10" id="KW-0573">Peptidoglycan synthesis</keyword>
<evidence type="ECO:0000256" key="4">
    <source>
        <dbReference type="ARBA" id="ARBA00012448"/>
    </source>
</evidence>
<keyword evidence="5 17" id="KW-0121">Carboxypeptidase</keyword>
<dbReference type="InterPro" id="IPR037167">
    <property type="entry name" value="Peptidase_S11_C_sf"/>
</dbReference>
<evidence type="ECO:0000256" key="6">
    <source>
        <dbReference type="ARBA" id="ARBA00022670"/>
    </source>
</evidence>
<feature type="active site" evidence="13">
    <location>
        <position position="115"/>
    </location>
</feature>
<dbReference type="GO" id="GO:0009252">
    <property type="term" value="P:peptidoglycan biosynthetic process"/>
    <property type="evidence" value="ECO:0007669"/>
    <property type="project" value="UniProtKB-UniPathway"/>
</dbReference>
<keyword evidence="8" id="KW-0378">Hydrolase</keyword>
<evidence type="ECO:0000256" key="3">
    <source>
        <dbReference type="ARBA" id="ARBA00007164"/>
    </source>
</evidence>
<sequence>MGGKFTLLLLIIFLFINLSALSVLALTEEEISARGAVLMDRSSRRVLFNKNHEERLPMASTTKIMTGLLALEEGDLRGRVVVSERAAGVEGSSIWLEKGEVKTLEELVFGLMLRSGNDAATVIAEYLAGSVEDFSVMMTDKAREKGALNTSFRNPHGLHDEEHFTTAYDLGLITCAALDLPEFREIIKTREKRITWPGHQWDRFLRNQNKLLDMYEGADGVKTGWTTPAGRCFVGSATRDSWQLVAVVLNAPAMWEDATTLLDYGFDNWKLHSLIRENQFVKTGEVKGGAREKVRLIAAGEFTYPLQEGEEEHLVYSIAVEQPLKAPLRKGDKMGEVTVFLNEEELGGVDLLAGESVDRKNIFLSLKNRWKSWFLYLF</sequence>